<keyword evidence="4" id="KW-1185">Reference proteome</keyword>
<feature type="non-terminal residue" evidence="3">
    <location>
        <position position="187"/>
    </location>
</feature>
<accession>A0AAV5SHX3</accession>
<keyword evidence="2" id="KW-1133">Transmembrane helix</keyword>
<dbReference type="AlphaFoldDB" id="A0AAV5SHX3"/>
<reference evidence="3" key="1">
    <citation type="submission" date="2023-10" db="EMBL/GenBank/DDBJ databases">
        <title>Genome assembly of Pristionchus species.</title>
        <authorList>
            <person name="Yoshida K."/>
            <person name="Sommer R.J."/>
        </authorList>
    </citation>
    <scope>NUCLEOTIDE SEQUENCE</scope>
    <source>
        <strain evidence="3">RS0144</strain>
    </source>
</reference>
<evidence type="ECO:0000256" key="2">
    <source>
        <dbReference type="SAM" id="Phobius"/>
    </source>
</evidence>
<dbReference type="EMBL" id="BTSX01000001">
    <property type="protein sequence ID" value="GMS79236.1"/>
    <property type="molecule type" value="Genomic_DNA"/>
</dbReference>
<keyword evidence="2" id="KW-0472">Membrane</keyword>
<sequence>PSCELDDACEEYDKVENKFLCKGKAWFWSKTIGNTAWGELKGGRITELACVAGNIVIDNWIVPQDYQFSCRQSRTKLQPERKGAIRLPYFIGTFLLLNILVVIITTILLQVTGEGWLHTVIIEAIRARRKKKKQRKDSVQGSNLSSSVLSPNAQSTSTKSSLKRTSRKGGYGTPPTQSNIDRGSEKS</sequence>
<gene>
    <name evidence="3" type="ORF">PENTCL1PPCAC_1411</name>
</gene>
<feature type="compositionally biased region" description="Polar residues" evidence="1">
    <location>
        <begin position="139"/>
        <end position="154"/>
    </location>
</feature>
<comment type="caution">
    <text evidence="3">The sequence shown here is derived from an EMBL/GenBank/DDBJ whole genome shotgun (WGS) entry which is preliminary data.</text>
</comment>
<name>A0AAV5SHX3_9BILA</name>
<feature type="region of interest" description="Disordered" evidence="1">
    <location>
        <begin position="132"/>
        <end position="187"/>
    </location>
</feature>
<evidence type="ECO:0000256" key="1">
    <source>
        <dbReference type="SAM" id="MobiDB-lite"/>
    </source>
</evidence>
<evidence type="ECO:0000313" key="4">
    <source>
        <dbReference type="Proteomes" id="UP001432027"/>
    </source>
</evidence>
<feature type="transmembrane region" description="Helical" evidence="2">
    <location>
        <begin position="87"/>
        <end position="109"/>
    </location>
</feature>
<keyword evidence="2" id="KW-0812">Transmembrane</keyword>
<feature type="non-terminal residue" evidence="3">
    <location>
        <position position="1"/>
    </location>
</feature>
<dbReference type="Proteomes" id="UP001432027">
    <property type="component" value="Unassembled WGS sequence"/>
</dbReference>
<protein>
    <submittedName>
        <fullName evidence="3">Uncharacterized protein</fullName>
    </submittedName>
</protein>
<proteinExistence type="predicted"/>
<evidence type="ECO:0000313" key="3">
    <source>
        <dbReference type="EMBL" id="GMS79236.1"/>
    </source>
</evidence>
<organism evidence="3 4">
    <name type="scientific">Pristionchus entomophagus</name>
    <dbReference type="NCBI Taxonomy" id="358040"/>
    <lineage>
        <taxon>Eukaryota</taxon>
        <taxon>Metazoa</taxon>
        <taxon>Ecdysozoa</taxon>
        <taxon>Nematoda</taxon>
        <taxon>Chromadorea</taxon>
        <taxon>Rhabditida</taxon>
        <taxon>Rhabditina</taxon>
        <taxon>Diplogasteromorpha</taxon>
        <taxon>Diplogasteroidea</taxon>
        <taxon>Neodiplogasteridae</taxon>
        <taxon>Pristionchus</taxon>
    </lineage>
</organism>